<feature type="domain" description="DUF1648" evidence="2">
    <location>
        <begin position="12"/>
        <end position="55"/>
    </location>
</feature>
<evidence type="ECO:0000259" key="2">
    <source>
        <dbReference type="Pfam" id="PF07853"/>
    </source>
</evidence>
<keyword evidence="1" id="KW-0472">Membrane</keyword>
<gene>
    <name evidence="3" type="ORF">SAMN04489844_1087</name>
</gene>
<dbReference type="AlphaFoldDB" id="A0A1H4MAH8"/>
<accession>A0A1H4MAH8</accession>
<dbReference type="RefSeq" id="WP_175539585.1">
    <property type="nucleotide sequence ID" value="NZ_FNRT01000002.1"/>
</dbReference>
<proteinExistence type="predicted"/>
<protein>
    <recommendedName>
        <fullName evidence="2">DUF1648 domain-containing protein</fullName>
    </recommendedName>
</protein>
<evidence type="ECO:0000313" key="3">
    <source>
        <dbReference type="EMBL" id="SEB80090.1"/>
    </source>
</evidence>
<dbReference type="InterPro" id="IPR012867">
    <property type="entry name" value="DUF1648"/>
</dbReference>
<reference evidence="4" key="1">
    <citation type="submission" date="2016-10" db="EMBL/GenBank/DDBJ databases">
        <authorList>
            <person name="Varghese N."/>
            <person name="Submissions S."/>
        </authorList>
    </citation>
    <scope>NUCLEOTIDE SEQUENCE [LARGE SCALE GENOMIC DNA]</scope>
    <source>
        <strain evidence="4">DSM 22017</strain>
    </source>
</reference>
<feature type="transmembrane region" description="Helical" evidence="1">
    <location>
        <begin position="109"/>
        <end position="129"/>
    </location>
</feature>
<feature type="transmembrane region" description="Helical" evidence="1">
    <location>
        <begin position="135"/>
        <end position="156"/>
    </location>
</feature>
<keyword evidence="4" id="KW-1185">Reference proteome</keyword>
<name>A0A1H4MAH8_9ACTN</name>
<evidence type="ECO:0000313" key="4">
    <source>
        <dbReference type="Proteomes" id="UP000198742"/>
    </source>
</evidence>
<dbReference type="Proteomes" id="UP000198742">
    <property type="component" value="Unassembled WGS sequence"/>
</dbReference>
<organism evidence="3 4">
    <name type="scientific">Nocardioides exalbidus</name>
    <dbReference type="NCBI Taxonomy" id="402596"/>
    <lineage>
        <taxon>Bacteria</taxon>
        <taxon>Bacillati</taxon>
        <taxon>Actinomycetota</taxon>
        <taxon>Actinomycetes</taxon>
        <taxon>Propionibacteriales</taxon>
        <taxon>Nocardioidaceae</taxon>
        <taxon>Nocardioides</taxon>
    </lineage>
</organism>
<dbReference type="Pfam" id="PF07853">
    <property type="entry name" value="DUF1648"/>
    <property type="match status" value="1"/>
</dbReference>
<sequence length="168" mass="18450">MRRGRRALLVTTAAYVVALAWSAAVLPERVPSHFDGSGRVDAWSSRGSLVLLWVVVGLVVVVGIPVLTRLALRGDGTWVNLPRATKDHWFAPSRRDEFRARFQDDMEGFVALTTVLLVVVMGLTTWVGAAGRDGVPWWVFAVVVGAYLVATALWVVRLLRAYAPPRDA</sequence>
<dbReference type="STRING" id="402596.SAMN04489844_1087"/>
<dbReference type="EMBL" id="FNRT01000002">
    <property type="protein sequence ID" value="SEB80090.1"/>
    <property type="molecule type" value="Genomic_DNA"/>
</dbReference>
<keyword evidence="1" id="KW-0812">Transmembrane</keyword>
<keyword evidence="1" id="KW-1133">Transmembrane helix</keyword>
<feature type="transmembrane region" description="Helical" evidence="1">
    <location>
        <begin position="51"/>
        <end position="72"/>
    </location>
</feature>
<evidence type="ECO:0000256" key="1">
    <source>
        <dbReference type="SAM" id="Phobius"/>
    </source>
</evidence>